<proteinExistence type="predicted"/>
<protein>
    <submittedName>
        <fullName evidence="2">Uncharacterized protein</fullName>
    </submittedName>
</protein>
<feature type="compositionally biased region" description="Low complexity" evidence="1">
    <location>
        <begin position="642"/>
        <end position="672"/>
    </location>
</feature>
<dbReference type="EMBL" id="JARIHO010000001">
    <property type="protein sequence ID" value="KAJ7369104.1"/>
    <property type="molecule type" value="Genomic_DNA"/>
</dbReference>
<feature type="compositionally biased region" description="Low complexity" evidence="1">
    <location>
        <begin position="480"/>
        <end position="504"/>
    </location>
</feature>
<feature type="region of interest" description="Disordered" evidence="1">
    <location>
        <begin position="233"/>
        <end position="260"/>
    </location>
</feature>
<organism evidence="2 3">
    <name type="scientific">Mycena albidolilacea</name>
    <dbReference type="NCBI Taxonomy" id="1033008"/>
    <lineage>
        <taxon>Eukaryota</taxon>
        <taxon>Fungi</taxon>
        <taxon>Dikarya</taxon>
        <taxon>Basidiomycota</taxon>
        <taxon>Agaricomycotina</taxon>
        <taxon>Agaricomycetes</taxon>
        <taxon>Agaricomycetidae</taxon>
        <taxon>Agaricales</taxon>
        <taxon>Marasmiineae</taxon>
        <taxon>Mycenaceae</taxon>
        <taxon>Mycena</taxon>
    </lineage>
</organism>
<feature type="region of interest" description="Disordered" evidence="1">
    <location>
        <begin position="556"/>
        <end position="675"/>
    </location>
</feature>
<accession>A0AAD7AWD8</accession>
<name>A0AAD7AWD8_9AGAR</name>
<comment type="caution">
    <text evidence="2">The sequence shown here is derived from an EMBL/GenBank/DDBJ whole genome shotgun (WGS) entry which is preliminary data.</text>
</comment>
<feature type="compositionally biased region" description="Basic residues" evidence="1">
    <location>
        <begin position="423"/>
        <end position="433"/>
    </location>
</feature>
<evidence type="ECO:0000313" key="3">
    <source>
        <dbReference type="Proteomes" id="UP001218218"/>
    </source>
</evidence>
<reference evidence="2" key="1">
    <citation type="submission" date="2023-03" db="EMBL/GenBank/DDBJ databases">
        <title>Massive genome expansion in bonnet fungi (Mycena s.s.) driven by repeated elements and novel gene families across ecological guilds.</title>
        <authorList>
            <consortium name="Lawrence Berkeley National Laboratory"/>
            <person name="Harder C.B."/>
            <person name="Miyauchi S."/>
            <person name="Viragh M."/>
            <person name="Kuo A."/>
            <person name="Thoen E."/>
            <person name="Andreopoulos B."/>
            <person name="Lu D."/>
            <person name="Skrede I."/>
            <person name="Drula E."/>
            <person name="Henrissat B."/>
            <person name="Morin E."/>
            <person name="Kohler A."/>
            <person name="Barry K."/>
            <person name="LaButti K."/>
            <person name="Morin E."/>
            <person name="Salamov A."/>
            <person name="Lipzen A."/>
            <person name="Mereny Z."/>
            <person name="Hegedus B."/>
            <person name="Baldrian P."/>
            <person name="Stursova M."/>
            <person name="Weitz H."/>
            <person name="Taylor A."/>
            <person name="Grigoriev I.V."/>
            <person name="Nagy L.G."/>
            <person name="Martin F."/>
            <person name="Kauserud H."/>
        </authorList>
    </citation>
    <scope>NUCLEOTIDE SEQUENCE</scope>
    <source>
        <strain evidence="2">CBHHK002</strain>
    </source>
</reference>
<keyword evidence="3" id="KW-1185">Reference proteome</keyword>
<feature type="region of interest" description="Disordered" evidence="1">
    <location>
        <begin position="408"/>
        <end position="525"/>
    </location>
</feature>
<gene>
    <name evidence="2" type="ORF">DFH08DRAFT_796899</name>
</gene>
<sequence>MWDFYCGAIQIYLPPSRAEVVRANVLRAIPFYATSRMIRACLSPRTSPCCAGNMHLHLVSHASQHAAKPRDISLADTSGVAYAPSGVCVVPRVQSEGQSVILPAARSAAVFVVLCECLDGGLALRRRGRGTQNIEEPARLVLAVLERTVEDRLENFQAPQPRLNLRQRLHRIKQHLLIQQQTQRCISGFLNEMNTGISFNGDLPSKMAIEIEFWSLAGFRCQRHPRRLEWSNEWSPLGQSDESDDDSNPGNWAGESALSSDSDDDVLEVCLLRLRSNSSRDSHSSRSPDGVWSSFAGALSKTSTSKMIVPIAPARLKTMGMGNGWEGGEWVGTRDEGLPEEVQHLLPPSRRMLTPGRRTNVLTHHSAYFSADGVYNYLGGPDLGVEFGPTLEPRGQRGSARTGAEILEIETEGAAPSPLGSRSKSRSKSRSRSRTPSPAILSSSPNGASGVGVSMSPGAASPRSPAGSLLSPPLRRRDSSQSSTSSASQGRSRGAMCTSGSSSLSDRERSRSSHTSPLGSLSPEYGGVHVGVDYGSGGCAYVGPVKDIRYGGHGSVNPKGGASVSPEKGAPASVGRDATALEEGSLTSNSGSSGVTATRPRVEVNGVRTGAGRVDGEEAEAEYETQGRGCSSTTRRRRRTRLCSGSTASATPPGSHKKPTSPTSKSTTISPPRARPVNGALLIEEEPQYEYGSAPEETDEVTDRSTVGVLTCGSSSVTYGALGVVGCGSCCYANCRYYGAVDATVVARRCVRQRAS</sequence>
<feature type="compositionally biased region" description="Polar residues" evidence="1">
    <location>
        <begin position="585"/>
        <end position="596"/>
    </location>
</feature>
<dbReference type="AlphaFoldDB" id="A0AAD7AWD8"/>
<evidence type="ECO:0000313" key="2">
    <source>
        <dbReference type="EMBL" id="KAJ7369104.1"/>
    </source>
</evidence>
<evidence type="ECO:0000256" key="1">
    <source>
        <dbReference type="SAM" id="MobiDB-lite"/>
    </source>
</evidence>
<dbReference type="Proteomes" id="UP001218218">
    <property type="component" value="Unassembled WGS sequence"/>
</dbReference>